<keyword evidence="5" id="KW-0862">Zinc</keyword>
<dbReference type="EMBL" id="JAGGNH010000003">
    <property type="protein sequence ID" value="KAJ0979770.1"/>
    <property type="molecule type" value="Genomic_DNA"/>
</dbReference>
<dbReference type="GO" id="GO:0005524">
    <property type="term" value="F:ATP binding"/>
    <property type="evidence" value="ECO:0007669"/>
    <property type="project" value="UniProtKB-KW"/>
</dbReference>
<comment type="cofactor">
    <cofactor evidence="1">
        <name>Zn(2+)</name>
        <dbReference type="ChEBI" id="CHEBI:29105"/>
    </cofactor>
</comment>
<evidence type="ECO:0000256" key="2">
    <source>
        <dbReference type="ARBA" id="ARBA00022598"/>
    </source>
</evidence>
<dbReference type="Gene3D" id="3.40.50.620">
    <property type="entry name" value="HUPs"/>
    <property type="match status" value="1"/>
</dbReference>
<dbReference type="InterPro" id="IPR009080">
    <property type="entry name" value="tRNAsynth_Ia_anticodon-bd"/>
</dbReference>
<dbReference type="SUPFAM" id="SSF52374">
    <property type="entry name" value="Nucleotidylyl transferase"/>
    <property type="match status" value="1"/>
</dbReference>
<keyword evidence="4" id="KW-0547">Nucleotide-binding</keyword>
<evidence type="ECO:0000256" key="1">
    <source>
        <dbReference type="ARBA" id="ARBA00001947"/>
    </source>
</evidence>
<evidence type="ECO:0000313" key="8">
    <source>
        <dbReference type="EMBL" id="KAJ0979770.1"/>
    </source>
</evidence>
<dbReference type="PANTHER" id="PTHR10890:SF26">
    <property type="entry name" value="CYSTEINE--TRNA LIGASE 1, CYTOPLASMIC-RELATED"/>
    <property type="match status" value="1"/>
</dbReference>
<protein>
    <recommendedName>
        <fullName evidence="7">tRNA synthetases class I catalytic domain-containing protein</fullName>
    </recommendedName>
</protein>
<dbReference type="GO" id="GO:0006423">
    <property type="term" value="P:cysteinyl-tRNA aminoacylation"/>
    <property type="evidence" value="ECO:0007669"/>
    <property type="project" value="TreeGrafter"/>
</dbReference>
<gene>
    <name evidence="8" type="ORF">J5N97_015244</name>
</gene>
<evidence type="ECO:0000256" key="4">
    <source>
        <dbReference type="ARBA" id="ARBA00022741"/>
    </source>
</evidence>
<reference evidence="8" key="2">
    <citation type="journal article" date="2022" name="Hortic Res">
        <title>The genome of Dioscorea zingiberensis sheds light on the biosynthesis, origin and evolution of the medicinally important diosgenin saponins.</title>
        <authorList>
            <person name="Li Y."/>
            <person name="Tan C."/>
            <person name="Li Z."/>
            <person name="Guo J."/>
            <person name="Li S."/>
            <person name="Chen X."/>
            <person name="Wang C."/>
            <person name="Dai X."/>
            <person name="Yang H."/>
            <person name="Song W."/>
            <person name="Hou L."/>
            <person name="Xu J."/>
            <person name="Tong Z."/>
            <person name="Xu A."/>
            <person name="Yuan X."/>
            <person name="Wang W."/>
            <person name="Yang Q."/>
            <person name="Chen L."/>
            <person name="Sun Z."/>
            <person name="Wang K."/>
            <person name="Pan B."/>
            <person name="Chen J."/>
            <person name="Bao Y."/>
            <person name="Liu F."/>
            <person name="Qi X."/>
            <person name="Gang D.R."/>
            <person name="Wen J."/>
            <person name="Li J."/>
        </authorList>
    </citation>
    <scope>NUCLEOTIDE SEQUENCE</scope>
    <source>
        <strain evidence="8">Dzin_1.0</strain>
    </source>
</reference>
<dbReference type="SUPFAM" id="SSF47323">
    <property type="entry name" value="Anticodon-binding domain of a subclass of class I aminoacyl-tRNA synthetases"/>
    <property type="match status" value="1"/>
</dbReference>
<dbReference type="GO" id="GO:0005737">
    <property type="term" value="C:cytoplasm"/>
    <property type="evidence" value="ECO:0007669"/>
    <property type="project" value="TreeGrafter"/>
</dbReference>
<dbReference type="GO" id="GO:0004817">
    <property type="term" value="F:cysteine-tRNA ligase activity"/>
    <property type="evidence" value="ECO:0007669"/>
    <property type="project" value="TreeGrafter"/>
</dbReference>
<evidence type="ECO:0000313" key="9">
    <source>
        <dbReference type="Proteomes" id="UP001085076"/>
    </source>
</evidence>
<dbReference type="Proteomes" id="UP001085076">
    <property type="component" value="Miscellaneous, Linkage group lg03"/>
</dbReference>
<feature type="domain" description="tRNA synthetases class I catalytic" evidence="7">
    <location>
        <begin position="19"/>
        <end position="126"/>
    </location>
</feature>
<reference evidence="8" key="1">
    <citation type="submission" date="2021-03" db="EMBL/GenBank/DDBJ databases">
        <authorList>
            <person name="Li Z."/>
            <person name="Yang C."/>
        </authorList>
    </citation>
    <scope>NUCLEOTIDE SEQUENCE</scope>
    <source>
        <strain evidence="8">Dzin_1.0</strain>
        <tissue evidence="8">Leaf</tissue>
    </source>
</reference>
<dbReference type="GO" id="GO:0046872">
    <property type="term" value="F:metal ion binding"/>
    <property type="evidence" value="ECO:0007669"/>
    <property type="project" value="UniProtKB-KW"/>
</dbReference>
<dbReference type="InterPro" id="IPR024909">
    <property type="entry name" value="Cys-tRNA/MSH_ligase"/>
</dbReference>
<keyword evidence="9" id="KW-1185">Reference proteome</keyword>
<dbReference type="InterPro" id="IPR032678">
    <property type="entry name" value="tRNA-synt_1_cat_dom"/>
</dbReference>
<accession>A0A9D5HKA3</accession>
<name>A0A9D5HKA3_9LILI</name>
<organism evidence="8 9">
    <name type="scientific">Dioscorea zingiberensis</name>
    <dbReference type="NCBI Taxonomy" id="325984"/>
    <lineage>
        <taxon>Eukaryota</taxon>
        <taxon>Viridiplantae</taxon>
        <taxon>Streptophyta</taxon>
        <taxon>Embryophyta</taxon>
        <taxon>Tracheophyta</taxon>
        <taxon>Spermatophyta</taxon>
        <taxon>Magnoliopsida</taxon>
        <taxon>Liliopsida</taxon>
        <taxon>Dioscoreales</taxon>
        <taxon>Dioscoreaceae</taxon>
        <taxon>Dioscorea</taxon>
    </lineage>
</organism>
<evidence type="ECO:0000259" key="7">
    <source>
        <dbReference type="Pfam" id="PF01406"/>
    </source>
</evidence>
<proteinExistence type="predicted"/>
<dbReference type="InterPro" id="IPR014729">
    <property type="entry name" value="Rossmann-like_a/b/a_fold"/>
</dbReference>
<dbReference type="Pfam" id="PF01406">
    <property type="entry name" value="tRNA-synt_1e"/>
    <property type="match status" value="1"/>
</dbReference>
<evidence type="ECO:0000256" key="3">
    <source>
        <dbReference type="ARBA" id="ARBA00022723"/>
    </source>
</evidence>
<comment type="caution">
    <text evidence="8">The sequence shown here is derived from an EMBL/GenBank/DDBJ whole genome shotgun (WGS) entry which is preliminary data.</text>
</comment>
<sequence>MGPPELQIFSSINKKKEVFKPMIDGEVGMYVCGVTPYDFSHIGHAFDVLHRYLIHLGYRVKYSRNFTDIDDKIIKRANESGDEALDLSARFNQAFLEDMAELQCAPPTHEPQVSDRIDQIKDMITKKMFTSHLSGRKLDDNRAGGGGWVSIDLRNRNPADFTLWKVRCLTDNNFFTIRDVRIAGALVTTLWRHGDSFLMCTHYRTDVNYSDRQVDNASDRVYYIYQGKKQQQALIHTLIALEKEVKDVLQQLRAKALKRAGLTEEQVQHQIEEITLARKNKKYEKSDNIRVELYAKGVALIYG</sequence>
<evidence type="ECO:0000256" key="5">
    <source>
        <dbReference type="ARBA" id="ARBA00022833"/>
    </source>
</evidence>
<dbReference type="Gene3D" id="1.20.120.1910">
    <property type="entry name" value="Cysteine-tRNA ligase, C-terminal anti-codon recognition domain"/>
    <property type="match status" value="1"/>
</dbReference>
<dbReference type="PANTHER" id="PTHR10890">
    <property type="entry name" value="CYSTEINYL-TRNA SYNTHETASE"/>
    <property type="match status" value="1"/>
</dbReference>
<keyword evidence="6" id="KW-0067">ATP-binding</keyword>
<evidence type="ECO:0000256" key="6">
    <source>
        <dbReference type="ARBA" id="ARBA00022840"/>
    </source>
</evidence>
<keyword evidence="2" id="KW-0436">Ligase</keyword>
<keyword evidence="3" id="KW-0479">Metal-binding</keyword>
<dbReference type="OrthoDB" id="783695at2759"/>
<dbReference type="AlphaFoldDB" id="A0A9D5HKA3"/>